<sequence length="349" mass="39301">METFFIKFFTPFVLMSSIQMHGYDGCLEEERIGLLEIKRFFISMNGGEYADEILTSWVDDAISDCCDWERLKCNVTTGRVMELSLNYLKHYKSSNSNSSSDGAIILDLSLFPPFQELQSLDLSENCFGGVHESKAYNSSGNLKQLKILNLGNNRLNDSILSYLNTLTSLTTLILCDNSIEGSRTKQGLANLRYLQVLDLSGNPITGRFIARLGLSSLRNLKRLDLSNNYGFTTPSQELANLTNLEFLDLSGNSLTASITRLAVYAPEAYYPTTGLPFVRIRLAAFNSDRFCPTFGLPVFHIRFNQEKSGFSEARFKARTNGDAMKTMVDHGWRHDQLMKTNNGEMLNIE</sequence>
<evidence type="ECO:0000313" key="2">
    <source>
        <dbReference type="Proteomes" id="UP000829398"/>
    </source>
</evidence>
<name>A0ACB8JCQ1_CITSI</name>
<reference evidence="2" key="1">
    <citation type="journal article" date="2023" name="Hortic. Res.">
        <title>A chromosome-level phased genome enabling allele-level studies in sweet orange: a case study on citrus Huanglongbing tolerance.</title>
        <authorList>
            <person name="Wu B."/>
            <person name="Yu Q."/>
            <person name="Deng Z."/>
            <person name="Duan Y."/>
            <person name="Luo F."/>
            <person name="Gmitter F. Jr."/>
        </authorList>
    </citation>
    <scope>NUCLEOTIDE SEQUENCE [LARGE SCALE GENOMIC DNA]</scope>
    <source>
        <strain evidence="2">cv. Valencia</strain>
    </source>
</reference>
<proteinExistence type="predicted"/>
<evidence type="ECO:0000313" key="1">
    <source>
        <dbReference type="EMBL" id="KAH9715324.1"/>
    </source>
</evidence>
<comment type="caution">
    <text evidence="1">The sequence shown here is derived from an EMBL/GenBank/DDBJ whole genome shotgun (WGS) entry which is preliminary data.</text>
</comment>
<gene>
    <name evidence="1" type="ORF">KPL71_021009</name>
</gene>
<protein>
    <submittedName>
        <fullName evidence="1">Uncharacterized protein</fullName>
    </submittedName>
</protein>
<dbReference type="Proteomes" id="UP000829398">
    <property type="component" value="Chromosome 7"/>
</dbReference>
<dbReference type="EMBL" id="CM039176">
    <property type="protein sequence ID" value="KAH9715324.1"/>
    <property type="molecule type" value="Genomic_DNA"/>
</dbReference>
<organism evidence="1 2">
    <name type="scientific">Citrus sinensis</name>
    <name type="common">Sweet orange</name>
    <name type="synonym">Citrus aurantium var. sinensis</name>
    <dbReference type="NCBI Taxonomy" id="2711"/>
    <lineage>
        <taxon>Eukaryota</taxon>
        <taxon>Viridiplantae</taxon>
        <taxon>Streptophyta</taxon>
        <taxon>Embryophyta</taxon>
        <taxon>Tracheophyta</taxon>
        <taxon>Spermatophyta</taxon>
        <taxon>Magnoliopsida</taxon>
        <taxon>eudicotyledons</taxon>
        <taxon>Gunneridae</taxon>
        <taxon>Pentapetalae</taxon>
        <taxon>rosids</taxon>
        <taxon>malvids</taxon>
        <taxon>Sapindales</taxon>
        <taxon>Rutaceae</taxon>
        <taxon>Aurantioideae</taxon>
        <taxon>Citrus</taxon>
    </lineage>
</organism>
<accession>A0ACB8JCQ1</accession>
<keyword evidence="2" id="KW-1185">Reference proteome</keyword>